<feature type="compositionally biased region" description="Polar residues" evidence="1">
    <location>
        <begin position="278"/>
        <end position="290"/>
    </location>
</feature>
<feature type="domain" description="C2H2-type" evidence="2">
    <location>
        <begin position="405"/>
        <end position="430"/>
    </location>
</feature>
<evidence type="ECO:0000313" key="4">
    <source>
        <dbReference type="Proteomes" id="UP001328107"/>
    </source>
</evidence>
<dbReference type="AlphaFoldDB" id="A0AAN5DB73"/>
<feature type="domain" description="C2H2-type" evidence="2">
    <location>
        <begin position="329"/>
        <end position="351"/>
    </location>
</feature>
<feature type="region of interest" description="Disordered" evidence="1">
    <location>
        <begin position="261"/>
        <end position="290"/>
    </location>
</feature>
<dbReference type="EMBL" id="BTRK01000006">
    <property type="protein sequence ID" value="GMR59903.1"/>
    <property type="molecule type" value="Genomic_DNA"/>
</dbReference>
<dbReference type="Proteomes" id="UP001328107">
    <property type="component" value="Unassembled WGS sequence"/>
</dbReference>
<name>A0AAN5DB73_9BILA</name>
<evidence type="ECO:0000259" key="2">
    <source>
        <dbReference type="SMART" id="SM00355"/>
    </source>
</evidence>
<evidence type="ECO:0000313" key="3">
    <source>
        <dbReference type="EMBL" id="GMR59903.1"/>
    </source>
</evidence>
<comment type="caution">
    <text evidence="3">The sequence shown here is derived from an EMBL/GenBank/DDBJ whole genome shotgun (WGS) entry which is preliminary data.</text>
</comment>
<feature type="region of interest" description="Disordered" evidence="1">
    <location>
        <begin position="125"/>
        <end position="171"/>
    </location>
</feature>
<feature type="domain" description="C2H2-type" evidence="2">
    <location>
        <begin position="436"/>
        <end position="457"/>
    </location>
</feature>
<accession>A0AAN5DB73</accession>
<organism evidence="3 4">
    <name type="scientific">Pristionchus mayeri</name>
    <dbReference type="NCBI Taxonomy" id="1317129"/>
    <lineage>
        <taxon>Eukaryota</taxon>
        <taxon>Metazoa</taxon>
        <taxon>Ecdysozoa</taxon>
        <taxon>Nematoda</taxon>
        <taxon>Chromadorea</taxon>
        <taxon>Rhabditida</taxon>
        <taxon>Rhabditina</taxon>
        <taxon>Diplogasteromorpha</taxon>
        <taxon>Diplogasteroidea</taxon>
        <taxon>Neodiplogasteridae</taxon>
        <taxon>Pristionchus</taxon>
    </lineage>
</organism>
<feature type="non-terminal residue" evidence="3">
    <location>
        <position position="1"/>
    </location>
</feature>
<reference evidence="4" key="1">
    <citation type="submission" date="2022-10" db="EMBL/GenBank/DDBJ databases">
        <title>Genome assembly of Pristionchus species.</title>
        <authorList>
            <person name="Yoshida K."/>
            <person name="Sommer R.J."/>
        </authorList>
    </citation>
    <scope>NUCLEOTIDE SEQUENCE [LARGE SCALE GENOMIC DNA]</scope>
    <source>
        <strain evidence="4">RS5460</strain>
    </source>
</reference>
<evidence type="ECO:0000256" key="1">
    <source>
        <dbReference type="SAM" id="MobiDB-lite"/>
    </source>
</evidence>
<dbReference type="InterPro" id="IPR013087">
    <property type="entry name" value="Znf_C2H2_type"/>
</dbReference>
<keyword evidence="4" id="KW-1185">Reference proteome</keyword>
<feature type="domain" description="C2H2-type" evidence="2">
    <location>
        <begin position="361"/>
        <end position="386"/>
    </location>
</feature>
<protein>
    <recommendedName>
        <fullName evidence="2">C2H2-type domain-containing protein</fullName>
    </recommendedName>
</protein>
<dbReference type="SMART" id="SM00355">
    <property type="entry name" value="ZnF_C2H2"/>
    <property type="match status" value="4"/>
</dbReference>
<proteinExistence type="predicted"/>
<gene>
    <name evidence="3" type="ORF">PMAYCL1PPCAC_30098</name>
</gene>
<sequence>RIHCAVIGVPSYTDGDTVAGCMASSSAQAPTSMRRPRFKEMTLDPLSRVIYTQALAALKPLRTTKMEDPQAIRNTVIREHRTQLSTLVSTISAADTEGLNEQQKLALNLGKVTALFSKRLAIPLTKDTHRPPPTTPTVTRKRVVAPPPTSPPNKMKKESIDEDEPCCSSTSATANETLSSLLAAHLESAPEDRVVVHRPIVMARPTTVSRPVTVVRAAPGAAPVKVVVANRNGAAARVVAVRRPVPGQKIAVASRPTVVAPTHSVDSTSGKNVLPTRNLKSTGTRSSAVSTLPRNKIVKEGQLSKRLRIHPDASYGCCEVDNLEKHPTHACPFCGLMVEGNERLEHVKETHPDRYNELTSYICILKECDYRTTSRSAVKAHCLKVHSSLFDQWELRGRFRFDPDTVCTMCPDPFPIKDLTELRMHVRATHDTMPIILCETCCETCTTTSDLFLHWMHSPFCYGKAKLLDCKEESFFALFT</sequence>